<evidence type="ECO:0000256" key="1">
    <source>
        <dbReference type="SAM" id="Phobius"/>
    </source>
</evidence>
<protein>
    <recommendedName>
        <fullName evidence="4">Major facilitator superfamily (MFS) profile domain-containing protein</fullName>
    </recommendedName>
</protein>
<dbReference type="SUPFAM" id="SSF103473">
    <property type="entry name" value="MFS general substrate transporter"/>
    <property type="match status" value="1"/>
</dbReference>
<keyword evidence="3" id="KW-1185">Reference proteome</keyword>
<organism evidence="2 3">
    <name type="scientific">Intoshia linei</name>
    <dbReference type="NCBI Taxonomy" id="1819745"/>
    <lineage>
        <taxon>Eukaryota</taxon>
        <taxon>Metazoa</taxon>
        <taxon>Spiralia</taxon>
        <taxon>Lophotrochozoa</taxon>
        <taxon>Mesozoa</taxon>
        <taxon>Orthonectida</taxon>
        <taxon>Rhopaluridae</taxon>
        <taxon>Intoshia</taxon>
    </lineage>
</organism>
<dbReference type="Gene3D" id="1.20.1250.20">
    <property type="entry name" value="MFS general substrate transporter like domains"/>
    <property type="match status" value="1"/>
</dbReference>
<sequence length="265" mass="30003">MKKEGLDIRSCIQYLKFMLINLFDNNKKSKIDTSNSLSKFKSTSYVELKRLKFIFFNFYEILILRFTLSFPSIMIRSILVIALSCKMGIDVNIGIIISYGAASGSIMGLFSGRLSKYVNNHHYKIIILANILQCISATLFITVDKYIIVFIPVMLQSCSNYISRIGMSLLTKHKLSHIKNDEKSETHISVSEINGLSASIVSIGRCFGPIAAGIFYDINTNLPFFCALLVSSYSCFCLFSKYQSKSGQFMVDLQKNNRKNKIKKC</sequence>
<dbReference type="InterPro" id="IPR036259">
    <property type="entry name" value="MFS_trans_sf"/>
</dbReference>
<evidence type="ECO:0008006" key="4">
    <source>
        <dbReference type="Google" id="ProtNLM"/>
    </source>
</evidence>
<accession>A0A177AQW6</accession>
<dbReference type="Proteomes" id="UP000078046">
    <property type="component" value="Unassembled WGS sequence"/>
</dbReference>
<keyword evidence="1" id="KW-1133">Transmembrane helix</keyword>
<keyword evidence="1" id="KW-0472">Membrane</keyword>
<dbReference type="AlphaFoldDB" id="A0A177AQW6"/>
<evidence type="ECO:0000313" key="2">
    <source>
        <dbReference type="EMBL" id="OAF64210.1"/>
    </source>
</evidence>
<evidence type="ECO:0000313" key="3">
    <source>
        <dbReference type="Proteomes" id="UP000078046"/>
    </source>
</evidence>
<keyword evidence="1" id="KW-0812">Transmembrane</keyword>
<reference evidence="2 3" key="1">
    <citation type="submission" date="2016-04" db="EMBL/GenBank/DDBJ databases">
        <title>The genome of Intoshia linei affirms orthonectids as highly simplified spiralians.</title>
        <authorList>
            <person name="Mikhailov K.V."/>
            <person name="Slusarev G.S."/>
            <person name="Nikitin M.A."/>
            <person name="Logacheva M.D."/>
            <person name="Penin A."/>
            <person name="Aleoshin V."/>
            <person name="Panchin Y.V."/>
        </authorList>
    </citation>
    <scope>NUCLEOTIDE SEQUENCE [LARGE SCALE GENOMIC DNA]</scope>
    <source>
        <strain evidence="2">Intl2013</strain>
        <tissue evidence="2">Whole animal</tissue>
    </source>
</reference>
<name>A0A177AQW6_9BILA</name>
<gene>
    <name evidence="2" type="ORF">A3Q56_08089</name>
</gene>
<feature type="transmembrane region" description="Helical" evidence="1">
    <location>
        <begin position="89"/>
        <end position="110"/>
    </location>
</feature>
<feature type="transmembrane region" description="Helical" evidence="1">
    <location>
        <begin position="58"/>
        <end position="83"/>
    </location>
</feature>
<comment type="caution">
    <text evidence="2">The sequence shown here is derived from an EMBL/GenBank/DDBJ whole genome shotgun (WGS) entry which is preliminary data.</text>
</comment>
<dbReference type="EMBL" id="LWCA01002024">
    <property type="protein sequence ID" value="OAF64210.1"/>
    <property type="molecule type" value="Genomic_DNA"/>
</dbReference>
<proteinExistence type="predicted"/>
<feature type="transmembrane region" description="Helical" evidence="1">
    <location>
        <begin position="222"/>
        <end position="240"/>
    </location>
</feature>
<feature type="transmembrane region" description="Helical" evidence="1">
    <location>
        <begin position="122"/>
        <end position="141"/>
    </location>
</feature>